<organism evidence="10">
    <name type="scientific">Chlorobium phaeobacteroides (strain BS1)</name>
    <dbReference type="NCBI Taxonomy" id="331678"/>
    <lineage>
        <taxon>Bacteria</taxon>
        <taxon>Pseudomonadati</taxon>
        <taxon>Chlorobiota</taxon>
        <taxon>Chlorobiia</taxon>
        <taxon>Chlorobiales</taxon>
        <taxon>Chlorobiaceae</taxon>
        <taxon>Chlorobium/Pelodictyon group</taxon>
        <taxon>Chlorobium</taxon>
    </lineage>
</organism>
<evidence type="ECO:0000256" key="1">
    <source>
        <dbReference type="ARBA" id="ARBA00004651"/>
    </source>
</evidence>
<dbReference type="AlphaFoldDB" id="B3EJS1"/>
<proteinExistence type="inferred from homology"/>
<dbReference type="eggNOG" id="COG1270">
    <property type="taxonomic scope" value="Bacteria"/>
</dbReference>
<keyword evidence="7 9" id="KW-1133">Transmembrane helix</keyword>
<dbReference type="PANTHER" id="PTHR34308:SF1">
    <property type="entry name" value="COBALAMIN BIOSYNTHESIS PROTEIN CBIB"/>
    <property type="match status" value="1"/>
</dbReference>
<evidence type="ECO:0000256" key="3">
    <source>
        <dbReference type="ARBA" id="ARBA00006263"/>
    </source>
</evidence>
<protein>
    <recommendedName>
        <fullName evidence="9">Cobalamin biosynthesis protein CobD</fullName>
    </recommendedName>
</protein>
<feature type="transmembrane region" description="Helical" evidence="9">
    <location>
        <begin position="294"/>
        <end position="316"/>
    </location>
</feature>
<evidence type="ECO:0000256" key="4">
    <source>
        <dbReference type="ARBA" id="ARBA00022475"/>
    </source>
</evidence>
<reference evidence="10" key="1">
    <citation type="submission" date="2008-06" db="EMBL/GenBank/DDBJ databases">
        <title>Complete sequence of Chlorobium phaeobacteroides BS1.</title>
        <authorList>
            <consortium name="US DOE Joint Genome Institute"/>
            <person name="Lucas S."/>
            <person name="Copeland A."/>
            <person name="Lapidus A."/>
            <person name="Glavina del Rio T."/>
            <person name="Dalin E."/>
            <person name="Tice H."/>
            <person name="Bruce D."/>
            <person name="Goodwin L."/>
            <person name="Pitluck S."/>
            <person name="Schmutz J."/>
            <person name="Larimer F."/>
            <person name="Land M."/>
            <person name="Hauser L."/>
            <person name="Kyrpides N."/>
            <person name="Ovchinnikova G."/>
            <person name="Li T."/>
            <person name="Liu Z."/>
            <person name="Zhao F."/>
            <person name="Overmann J."/>
            <person name="Bryant D.A."/>
            <person name="Richardson P."/>
        </authorList>
    </citation>
    <scope>NUCLEOTIDE SEQUENCE [LARGE SCALE GENOMIC DNA]</scope>
    <source>
        <strain evidence="10">BS1</strain>
    </source>
</reference>
<evidence type="ECO:0000313" key="10">
    <source>
        <dbReference type="EMBL" id="ACE04440.1"/>
    </source>
</evidence>
<dbReference type="GO" id="GO:0005886">
    <property type="term" value="C:plasma membrane"/>
    <property type="evidence" value="ECO:0007669"/>
    <property type="project" value="UniProtKB-SubCell"/>
</dbReference>
<dbReference type="STRING" id="331678.Cphamn1_1514"/>
<comment type="subcellular location">
    <subcellularLocation>
        <location evidence="1 9">Cell membrane</location>
        <topology evidence="1 9">Multi-pass membrane protein</topology>
    </subcellularLocation>
</comment>
<dbReference type="OrthoDB" id="9811967at2"/>
<dbReference type="GO" id="GO:0048472">
    <property type="term" value="F:threonine-phosphate decarboxylase activity"/>
    <property type="evidence" value="ECO:0007669"/>
    <property type="project" value="InterPro"/>
</dbReference>
<evidence type="ECO:0000256" key="7">
    <source>
        <dbReference type="ARBA" id="ARBA00022989"/>
    </source>
</evidence>
<dbReference type="NCBIfam" id="TIGR00380">
    <property type="entry name" value="cobal_cbiB"/>
    <property type="match status" value="1"/>
</dbReference>
<dbReference type="PANTHER" id="PTHR34308">
    <property type="entry name" value="COBALAMIN BIOSYNTHESIS PROTEIN CBIB"/>
    <property type="match status" value="1"/>
</dbReference>
<dbReference type="GO" id="GO:0009236">
    <property type="term" value="P:cobalamin biosynthetic process"/>
    <property type="evidence" value="ECO:0007669"/>
    <property type="project" value="UniProtKB-UniRule"/>
</dbReference>
<dbReference type="HAMAP" id="MF_00024">
    <property type="entry name" value="CobD_CbiB"/>
    <property type="match status" value="1"/>
</dbReference>
<keyword evidence="4 9" id="KW-1003">Cell membrane</keyword>
<keyword evidence="6 9" id="KW-0812">Transmembrane</keyword>
<gene>
    <name evidence="9" type="primary">cobD</name>
    <name evidence="10" type="ordered locus">Cphamn1_1514</name>
</gene>
<dbReference type="KEGG" id="cpb:Cphamn1_1514"/>
<accession>B3EJS1</accession>
<keyword evidence="5 9" id="KW-0169">Cobalamin biosynthesis</keyword>
<evidence type="ECO:0000256" key="6">
    <source>
        <dbReference type="ARBA" id="ARBA00022692"/>
    </source>
</evidence>
<name>B3EJS1_CHLPB</name>
<evidence type="ECO:0000256" key="5">
    <source>
        <dbReference type="ARBA" id="ARBA00022573"/>
    </source>
</evidence>
<evidence type="ECO:0000256" key="8">
    <source>
        <dbReference type="ARBA" id="ARBA00023136"/>
    </source>
</evidence>
<feature type="transmembrane region" description="Helical" evidence="9">
    <location>
        <begin position="53"/>
        <end position="74"/>
    </location>
</feature>
<evidence type="ECO:0000256" key="9">
    <source>
        <dbReference type="HAMAP-Rule" id="MF_00024"/>
    </source>
</evidence>
<comment type="similarity">
    <text evidence="3 9">Belongs to the CobD/CbiB family.</text>
</comment>
<evidence type="ECO:0000256" key="2">
    <source>
        <dbReference type="ARBA" id="ARBA00004953"/>
    </source>
</evidence>
<dbReference type="UniPathway" id="UPA00148"/>
<dbReference type="GO" id="GO:0015420">
    <property type="term" value="F:ABC-type vitamin B12 transporter activity"/>
    <property type="evidence" value="ECO:0007669"/>
    <property type="project" value="UniProtKB-UniRule"/>
</dbReference>
<comment type="pathway">
    <text evidence="2 9">Cofactor biosynthesis; adenosylcobalamin biosynthesis.</text>
</comment>
<dbReference type="EMBL" id="CP001101">
    <property type="protein sequence ID" value="ACE04440.1"/>
    <property type="molecule type" value="Genomic_DNA"/>
</dbReference>
<comment type="caution">
    <text evidence="9">Lacks conserved residue(s) required for the propagation of feature annotation.</text>
</comment>
<sequence>MMYTQEILPVLAFLLDLAVGDPQNYPHPVRIIGWFALKTEAFLRGVHMISLRVAGVIAVILVVGGSAFAGYAVLKLCGLFHPALENAAAVLLLYFTIAARDLAVHADAVRKPLEIGRLALARERVGMIVGRDTASMQESEIALAAVESVAENTVDGVTAPLFYALLFGPAGALAYKAVNTLDSSFGYKNERYREFGWASARFDDLVNYLPSRLTVPCVAVASVLLGMRYKDVFPSVRTTAKKHASPNAGYPEAAFAGALGVRFGGPRSYGGEKHNLPYLGTCQGRCSTDTIKQAISLMLLVSVLFLGTGTGLRMILKVVSTTGVS</sequence>
<dbReference type="Pfam" id="PF03186">
    <property type="entry name" value="CobD_Cbib"/>
    <property type="match status" value="1"/>
</dbReference>
<keyword evidence="8 9" id="KW-0472">Membrane</keyword>
<dbReference type="HOGENOM" id="CLU_054212_0_0_10"/>
<dbReference type="InterPro" id="IPR004485">
    <property type="entry name" value="Cobalamin_biosynth_CobD/CbiB"/>
</dbReference>
<comment type="function">
    <text evidence="9">Converts cobyric acid to cobinamide by the addition of aminopropanol on the F carboxylic group.</text>
</comment>